<evidence type="ECO:0000259" key="9">
    <source>
        <dbReference type="SMART" id="SM01193"/>
    </source>
</evidence>
<keyword evidence="7 10" id="KW-0456">Lyase</keyword>
<feature type="domain" description="Enolase C-terminal TIM barrel" evidence="8">
    <location>
        <begin position="107"/>
        <end position="376"/>
    </location>
</feature>
<evidence type="ECO:0000313" key="11">
    <source>
        <dbReference type="Proteomes" id="UP001218034"/>
    </source>
</evidence>
<dbReference type="Gene3D" id="3.30.390.10">
    <property type="entry name" value="Enolase-like, N-terminal domain"/>
    <property type="match status" value="1"/>
</dbReference>
<name>A0ABY8CDQ4_9ARCH</name>
<dbReference type="PRINTS" id="PR00148">
    <property type="entry name" value="ENOLASE"/>
</dbReference>
<feature type="domain" description="Enolase N-terminal" evidence="9">
    <location>
        <begin position="3"/>
        <end position="118"/>
    </location>
</feature>
<dbReference type="InterPro" id="IPR036849">
    <property type="entry name" value="Enolase-like_C_sf"/>
</dbReference>
<accession>A0ABY8CDQ4</accession>
<dbReference type="Pfam" id="PF03952">
    <property type="entry name" value="Enolase_N"/>
    <property type="match status" value="1"/>
</dbReference>
<evidence type="ECO:0000256" key="3">
    <source>
        <dbReference type="ARBA" id="ARBA00009604"/>
    </source>
</evidence>
<proteinExistence type="inferred from homology"/>
<evidence type="ECO:0000256" key="4">
    <source>
        <dbReference type="ARBA" id="ARBA00012058"/>
    </source>
</evidence>
<keyword evidence="5" id="KW-0460">Magnesium</keyword>
<evidence type="ECO:0000313" key="10">
    <source>
        <dbReference type="EMBL" id="WEL19317.1"/>
    </source>
</evidence>
<sequence length="376" mass="41988">MKIESFELREIIDSRTKPTVEAEVNGFSGKAPSGASTGKHEAECFVPENLEEIENELKEQLEGKKFTQKEFDEKLRDYDGTNKLSNIGAVGIASSFAFKNASGFKFGKNFPLPLSNVIGGGEHGGNTSIQEFLVLPVEAESFPEAVKTNAKIYQELKEKYPQKIRGINDEGALITSMDDEQTLKALKKVADEHGARIGLDVAASEFYENDEYKLSSMSRTFTADEHLKFIQHLIEKFNLIYVEDPFDQDDFVKHEELLKENRGNDVLICGDDLFTTDKERLQHGIDLESANSLIVKPNQIGTVTDAKETVELAHENGYVPVISHRSGETCDSTISRLALEWDCPVIKAGIADIRVAKLNELIRTWDEVEDPKLADL</sequence>
<dbReference type="InterPro" id="IPR020811">
    <property type="entry name" value="Enolase_N"/>
</dbReference>
<dbReference type="RefSeq" id="WP_347722189.1">
    <property type="nucleotide sequence ID" value="NZ_CP104395.1"/>
</dbReference>
<keyword evidence="6" id="KW-0324">Glycolysis</keyword>
<dbReference type="Proteomes" id="UP001218034">
    <property type="component" value="Chromosome"/>
</dbReference>
<comment type="pathway">
    <text evidence="2">Carbohydrate degradation; glycolysis; pyruvate from D-glyceraldehyde 3-phosphate: step 4/5.</text>
</comment>
<dbReference type="PANTHER" id="PTHR11902:SF1">
    <property type="entry name" value="ENOLASE"/>
    <property type="match status" value="1"/>
</dbReference>
<dbReference type="PANTHER" id="PTHR11902">
    <property type="entry name" value="ENOLASE"/>
    <property type="match status" value="1"/>
</dbReference>
<dbReference type="GeneID" id="90589726"/>
<evidence type="ECO:0000256" key="5">
    <source>
        <dbReference type="ARBA" id="ARBA00022842"/>
    </source>
</evidence>
<dbReference type="EMBL" id="CP104395">
    <property type="protein sequence ID" value="WEL19317.1"/>
    <property type="molecule type" value="Genomic_DNA"/>
</dbReference>
<dbReference type="InterPro" id="IPR020809">
    <property type="entry name" value="Enolase_CS"/>
</dbReference>
<dbReference type="InterPro" id="IPR020810">
    <property type="entry name" value="Enolase_C"/>
</dbReference>
<organism evidence="10 11">
    <name type="scientific">Candidatus Nanohalococcus occultus</name>
    <dbReference type="NCBI Taxonomy" id="2978047"/>
    <lineage>
        <taxon>Archaea</taxon>
        <taxon>Candidatus Nanohalarchaeota</taxon>
        <taxon>Candidatus Nanohalarchaeota incertae sedis</taxon>
        <taxon>Candidatus Nanohalococcus</taxon>
    </lineage>
</organism>
<dbReference type="GO" id="GO:0004634">
    <property type="term" value="F:phosphopyruvate hydratase activity"/>
    <property type="evidence" value="ECO:0007669"/>
    <property type="project" value="UniProtKB-EC"/>
</dbReference>
<gene>
    <name evidence="10" type="primary">eno</name>
    <name evidence="10" type="ORF">SVXNc_0290</name>
</gene>
<evidence type="ECO:0000256" key="2">
    <source>
        <dbReference type="ARBA" id="ARBA00005031"/>
    </source>
</evidence>
<reference evidence="10 11" key="1">
    <citation type="submission" date="2022-09" db="EMBL/GenBank/DDBJ databases">
        <title>Xylan utilization by haloarchaea-nanohaloarchaea associations.</title>
        <authorList>
            <person name="Yakimov M."/>
        </authorList>
    </citation>
    <scope>NUCLEOTIDE SEQUENCE [LARGE SCALE GENOMIC DNA]</scope>
    <source>
        <strain evidence="10 11">SVXNc</strain>
    </source>
</reference>
<dbReference type="Pfam" id="PF00113">
    <property type="entry name" value="Enolase_C"/>
    <property type="match status" value="1"/>
</dbReference>
<protein>
    <recommendedName>
        <fullName evidence="4">phosphopyruvate hydratase</fullName>
        <ecNumber evidence="4">4.2.1.11</ecNumber>
    </recommendedName>
</protein>
<dbReference type="SMART" id="SM01193">
    <property type="entry name" value="Enolase_N"/>
    <property type="match status" value="1"/>
</dbReference>
<dbReference type="InterPro" id="IPR000941">
    <property type="entry name" value="Enolase"/>
</dbReference>
<dbReference type="InterPro" id="IPR029017">
    <property type="entry name" value="Enolase-like_N"/>
</dbReference>
<comment type="similarity">
    <text evidence="3">Belongs to the enolase family.</text>
</comment>
<dbReference type="Gene3D" id="3.20.20.120">
    <property type="entry name" value="Enolase-like C-terminal domain"/>
    <property type="match status" value="1"/>
</dbReference>
<dbReference type="SUPFAM" id="SSF54826">
    <property type="entry name" value="Enolase N-terminal domain-like"/>
    <property type="match status" value="1"/>
</dbReference>
<dbReference type="SUPFAM" id="SSF51604">
    <property type="entry name" value="Enolase C-terminal domain-like"/>
    <property type="match status" value="1"/>
</dbReference>
<keyword evidence="11" id="KW-1185">Reference proteome</keyword>
<evidence type="ECO:0000256" key="1">
    <source>
        <dbReference type="ARBA" id="ARBA00001946"/>
    </source>
</evidence>
<evidence type="ECO:0000256" key="7">
    <source>
        <dbReference type="ARBA" id="ARBA00023239"/>
    </source>
</evidence>
<dbReference type="EC" id="4.2.1.11" evidence="4"/>
<evidence type="ECO:0000259" key="8">
    <source>
        <dbReference type="SMART" id="SM01192"/>
    </source>
</evidence>
<evidence type="ECO:0000256" key="6">
    <source>
        <dbReference type="ARBA" id="ARBA00023152"/>
    </source>
</evidence>
<dbReference type="SMART" id="SM01192">
    <property type="entry name" value="Enolase_C"/>
    <property type="match status" value="1"/>
</dbReference>
<dbReference type="PROSITE" id="PS00164">
    <property type="entry name" value="ENOLASE"/>
    <property type="match status" value="1"/>
</dbReference>
<comment type="cofactor">
    <cofactor evidence="1">
        <name>Mg(2+)</name>
        <dbReference type="ChEBI" id="CHEBI:18420"/>
    </cofactor>
</comment>